<dbReference type="HAMAP" id="MF_01201">
    <property type="entry name" value="Ala_racemase"/>
    <property type="match status" value="1"/>
</dbReference>
<comment type="pathway">
    <text evidence="4">Amino-acid biosynthesis; D-alanine biosynthesis; D-alanine from L-alanine: step 1/1.</text>
</comment>
<feature type="active site" description="Proton acceptor; specific for L-alanine" evidence="4">
    <location>
        <position position="282"/>
    </location>
</feature>
<evidence type="ECO:0000256" key="5">
    <source>
        <dbReference type="PIRSR" id="PIRSR600821-50"/>
    </source>
</evidence>
<dbReference type="PANTHER" id="PTHR30511:SF0">
    <property type="entry name" value="ALANINE RACEMASE, CATABOLIC-RELATED"/>
    <property type="match status" value="1"/>
</dbReference>
<feature type="active site" description="Proton acceptor; specific for D-alanine" evidence="4">
    <location>
        <position position="30"/>
    </location>
</feature>
<comment type="function">
    <text evidence="4">Catalyzes the interconversion of L-alanine and D-alanine. May also act on other amino acids.</text>
</comment>
<dbReference type="InterPro" id="IPR029066">
    <property type="entry name" value="PLP-binding_barrel"/>
</dbReference>
<keyword evidence="9" id="KW-1185">Reference proteome</keyword>
<dbReference type="Gene3D" id="2.40.37.10">
    <property type="entry name" value="Lyase, Ornithine Decarboxylase, Chain A, domain 1"/>
    <property type="match status" value="1"/>
</dbReference>
<name>A0A916RUP5_9BACT</name>
<protein>
    <recommendedName>
        <fullName evidence="4">Alanine racemase</fullName>
        <ecNumber evidence="4">5.1.1.1</ecNumber>
    </recommendedName>
</protein>
<evidence type="ECO:0000256" key="2">
    <source>
        <dbReference type="ARBA" id="ARBA00022898"/>
    </source>
</evidence>
<dbReference type="GO" id="GO:0030170">
    <property type="term" value="F:pyridoxal phosphate binding"/>
    <property type="evidence" value="ECO:0007669"/>
    <property type="project" value="UniProtKB-UniRule"/>
</dbReference>
<feature type="binding site" evidence="4 6">
    <location>
        <position position="136"/>
    </location>
    <ligand>
        <name>substrate</name>
    </ligand>
</feature>
<feature type="modified residue" description="N6-(pyridoxal phosphate)lysine" evidence="4 5">
    <location>
        <position position="30"/>
    </location>
</feature>
<evidence type="ECO:0000313" key="8">
    <source>
        <dbReference type="EMBL" id="GGA71306.1"/>
    </source>
</evidence>
<comment type="caution">
    <text evidence="8">The sequence shown here is derived from an EMBL/GenBank/DDBJ whole genome shotgun (WGS) entry which is preliminary data.</text>
</comment>
<dbReference type="Pfam" id="PF00842">
    <property type="entry name" value="Ala_racemase_C"/>
    <property type="match status" value="1"/>
</dbReference>
<dbReference type="PROSITE" id="PS00395">
    <property type="entry name" value="ALANINE_RACEMASE"/>
    <property type="match status" value="1"/>
</dbReference>
<dbReference type="PANTHER" id="PTHR30511">
    <property type="entry name" value="ALANINE RACEMASE"/>
    <property type="match status" value="1"/>
</dbReference>
<dbReference type="CDD" id="cd00430">
    <property type="entry name" value="PLPDE_III_AR"/>
    <property type="match status" value="1"/>
</dbReference>
<dbReference type="PRINTS" id="PR00992">
    <property type="entry name" value="ALARACEMASE"/>
</dbReference>
<reference evidence="8" key="1">
    <citation type="journal article" date="2014" name="Int. J. Syst. Evol. Microbiol.">
        <title>Complete genome sequence of Corynebacterium casei LMG S-19264T (=DSM 44701T), isolated from a smear-ripened cheese.</title>
        <authorList>
            <consortium name="US DOE Joint Genome Institute (JGI-PGF)"/>
            <person name="Walter F."/>
            <person name="Albersmeier A."/>
            <person name="Kalinowski J."/>
            <person name="Ruckert C."/>
        </authorList>
    </citation>
    <scope>NUCLEOTIDE SEQUENCE</scope>
    <source>
        <strain evidence="8">CGMCC 1.15447</strain>
    </source>
</reference>
<reference evidence="8" key="2">
    <citation type="submission" date="2020-09" db="EMBL/GenBank/DDBJ databases">
        <authorList>
            <person name="Sun Q."/>
            <person name="Zhou Y."/>
        </authorList>
    </citation>
    <scope>NUCLEOTIDE SEQUENCE</scope>
    <source>
        <strain evidence="8">CGMCC 1.15447</strain>
    </source>
</reference>
<feature type="domain" description="Alanine racemase C-terminal" evidence="7">
    <location>
        <begin position="261"/>
        <end position="388"/>
    </location>
</feature>
<comment type="similarity">
    <text evidence="4">Belongs to the alanine racemase family.</text>
</comment>
<dbReference type="NCBIfam" id="TIGR00492">
    <property type="entry name" value="alr"/>
    <property type="match status" value="1"/>
</dbReference>
<feature type="binding site" evidence="4 6">
    <location>
        <position position="335"/>
    </location>
    <ligand>
        <name>substrate</name>
    </ligand>
</feature>
<dbReference type="EMBL" id="BMJB01000001">
    <property type="protein sequence ID" value="GGA71306.1"/>
    <property type="molecule type" value="Genomic_DNA"/>
</dbReference>
<dbReference type="EC" id="5.1.1.1" evidence="4"/>
<evidence type="ECO:0000313" key="9">
    <source>
        <dbReference type="Proteomes" id="UP000648801"/>
    </source>
</evidence>
<dbReference type="Proteomes" id="UP000648801">
    <property type="component" value="Unassembled WGS sequence"/>
</dbReference>
<dbReference type="GO" id="GO:0030632">
    <property type="term" value="P:D-alanine biosynthetic process"/>
    <property type="evidence" value="ECO:0007669"/>
    <property type="project" value="UniProtKB-UniRule"/>
</dbReference>
<dbReference type="InterPro" id="IPR000821">
    <property type="entry name" value="Ala_racemase"/>
</dbReference>
<dbReference type="Pfam" id="PF01168">
    <property type="entry name" value="Ala_racemase_N"/>
    <property type="match status" value="1"/>
</dbReference>
<comment type="catalytic activity">
    <reaction evidence="4">
        <text>L-alanine = D-alanine</text>
        <dbReference type="Rhea" id="RHEA:20249"/>
        <dbReference type="ChEBI" id="CHEBI:57416"/>
        <dbReference type="ChEBI" id="CHEBI:57972"/>
        <dbReference type="EC" id="5.1.1.1"/>
    </reaction>
</comment>
<dbReference type="Gene3D" id="3.20.20.10">
    <property type="entry name" value="Alanine racemase"/>
    <property type="match status" value="1"/>
</dbReference>
<evidence type="ECO:0000256" key="6">
    <source>
        <dbReference type="PIRSR" id="PIRSR600821-52"/>
    </source>
</evidence>
<keyword evidence="2 4" id="KW-0663">Pyridoxal phosphate</keyword>
<dbReference type="SUPFAM" id="SSF51419">
    <property type="entry name" value="PLP-binding barrel"/>
    <property type="match status" value="1"/>
</dbReference>
<accession>A0A916RUP5</accession>
<sequence length="389" mass="41086">MEISAARLVGNLQVLVEAAGADVAVLPVVKADAYGHGAELCAPVLARAGVEWLGVADALEGLAVRRALSAAGIAVAEQPRVLVMCGPLGEDDAVLEHGLTPVIWTREQVERLGAAARRRGAGLVRVHLEVDSGMTRQGAAVEGVAALLCLMKENGLVVDGVMTHFASAEFAGSEQTRAQRERFAAAVRVVAEAGVRPEWVHAGNSSTIDNDAAEDSLCWLWELAASVGARAMARPGIALYGYCLPIEGEGRALVRERLRPVMTWKTRVMDVREVRAGDAVGYNATFVANEPMRLALLPIGYSDGLRRELSSTNGRAGGWVMVRGQRAAIVGRVSMNLTVVDVSGIDGVSVDDEVAVLGDGVTADDHARVAGTISYEILCGVRAERRVLV</sequence>
<evidence type="ECO:0000256" key="3">
    <source>
        <dbReference type="ARBA" id="ARBA00023235"/>
    </source>
</evidence>
<dbReference type="GO" id="GO:0008784">
    <property type="term" value="F:alanine racemase activity"/>
    <property type="evidence" value="ECO:0007669"/>
    <property type="project" value="UniProtKB-UniRule"/>
</dbReference>
<dbReference type="InterPro" id="IPR020622">
    <property type="entry name" value="Ala_racemase_pyridoxalP-BS"/>
</dbReference>
<dbReference type="SMART" id="SM01005">
    <property type="entry name" value="Ala_racemase_C"/>
    <property type="match status" value="1"/>
</dbReference>
<dbReference type="InterPro" id="IPR011079">
    <property type="entry name" value="Ala_racemase_C"/>
</dbReference>
<dbReference type="AlphaFoldDB" id="A0A916RUP5"/>
<proteinExistence type="inferred from homology"/>
<keyword evidence="3 4" id="KW-0413">Isomerase</keyword>
<dbReference type="InterPro" id="IPR001608">
    <property type="entry name" value="Ala_racemase_N"/>
</dbReference>
<evidence type="ECO:0000256" key="4">
    <source>
        <dbReference type="HAMAP-Rule" id="MF_01201"/>
    </source>
</evidence>
<dbReference type="InterPro" id="IPR009006">
    <property type="entry name" value="Ala_racemase/Decarboxylase_C"/>
</dbReference>
<dbReference type="GO" id="GO:0005829">
    <property type="term" value="C:cytosol"/>
    <property type="evidence" value="ECO:0007669"/>
    <property type="project" value="TreeGrafter"/>
</dbReference>
<evidence type="ECO:0000259" key="7">
    <source>
        <dbReference type="SMART" id="SM01005"/>
    </source>
</evidence>
<comment type="cofactor">
    <cofactor evidence="1 4 5">
        <name>pyridoxal 5'-phosphate</name>
        <dbReference type="ChEBI" id="CHEBI:597326"/>
    </cofactor>
</comment>
<organism evidence="8 9">
    <name type="scientific">Edaphobacter acidisoli</name>
    <dbReference type="NCBI Taxonomy" id="2040573"/>
    <lineage>
        <taxon>Bacteria</taxon>
        <taxon>Pseudomonadati</taxon>
        <taxon>Acidobacteriota</taxon>
        <taxon>Terriglobia</taxon>
        <taxon>Terriglobales</taxon>
        <taxon>Acidobacteriaceae</taxon>
        <taxon>Edaphobacter</taxon>
    </lineage>
</organism>
<gene>
    <name evidence="8" type="ORF">GCM10011507_23700</name>
</gene>
<dbReference type="SUPFAM" id="SSF50621">
    <property type="entry name" value="Alanine racemase C-terminal domain-like"/>
    <property type="match status" value="1"/>
</dbReference>
<evidence type="ECO:0000256" key="1">
    <source>
        <dbReference type="ARBA" id="ARBA00001933"/>
    </source>
</evidence>